<dbReference type="EMBL" id="RBQB01000355">
    <property type="protein sequence ID" value="RMO79793.1"/>
    <property type="molecule type" value="Genomic_DNA"/>
</dbReference>
<reference evidence="1 2" key="1">
    <citation type="submission" date="2018-08" db="EMBL/GenBank/DDBJ databases">
        <title>Recombination of ecologically and evolutionarily significant loci maintains genetic cohesion in the Pseudomonas syringae species complex.</title>
        <authorList>
            <person name="Dillon M."/>
            <person name="Thakur S."/>
            <person name="Almeida R.N.D."/>
            <person name="Weir B.S."/>
            <person name="Guttman D.S."/>
        </authorList>
    </citation>
    <scope>NUCLEOTIDE SEQUENCE [LARGE SCALE GENOMIC DNA]</scope>
    <source>
        <strain evidence="1 2">ICMP 8902</strain>
    </source>
</reference>
<dbReference type="AlphaFoldDB" id="A0A3M3YDZ0"/>
<organism evidence="1 2">
    <name type="scientific">Pseudomonas syringae pv. philadelphi</name>
    <dbReference type="NCBI Taxonomy" id="251706"/>
    <lineage>
        <taxon>Bacteria</taxon>
        <taxon>Pseudomonadati</taxon>
        <taxon>Pseudomonadota</taxon>
        <taxon>Gammaproteobacteria</taxon>
        <taxon>Pseudomonadales</taxon>
        <taxon>Pseudomonadaceae</taxon>
        <taxon>Pseudomonas</taxon>
    </lineage>
</organism>
<accession>A0A3M3YDZ0</accession>
<dbReference type="Pfam" id="PF04985">
    <property type="entry name" value="Phage_tube"/>
    <property type="match status" value="1"/>
</dbReference>
<protein>
    <recommendedName>
        <fullName evidence="3">Phage tail protein</fullName>
    </recommendedName>
</protein>
<proteinExistence type="predicted"/>
<gene>
    <name evidence="1" type="ORF">ALQ33_200089</name>
</gene>
<comment type="caution">
    <text evidence="1">The sequence shown here is derived from an EMBL/GenBank/DDBJ whole genome shotgun (WGS) entry which is preliminary data.</text>
</comment>
<evidence type="ECO:0008006" key="3">
    <source>
        <dbReference type="Google" id="ProtNLM"/>
    </source>
</evidence>
<dbReference type="InterPro" id="IPR006498">
    <property type="entry name" value="Tail_tube"/>
</dbReference>
<dbReference type="Proteomes" id="UP000279372">
    <property type="component" value="Unassembled WGS sequence"/>
</dbReference>
<dbReference type="RefSeq" id="WP_122224144.1">
    <property type="nucleotide sequence ID" value="NZ_RBQB01000355.1"/>
</dbReference>
<sequence length="168" mass="18832">MFTNRVRQIITAMLQGMPLMATIDEFEPPKIEMETEEMRGGRFVSEDMATGMKALSCKLTLNGIGLPIMSALGVTGGDEVMLTVQEAGIDQDDNEWFAYYLCSGKLKVFEEKTLKMKDKPVTIIEIMLRSYQRLENGVLMTDIDTRTQKVVVNGVDILKGARRLALMT</sequence>
<evidence type="ECO:0000313" key="2">
    <source>
        <dbReference type="Proteomes" id="UP000279372"/>
    </source>
</evidence>
<name>A0A3M3YDZ0_9PSED</name>
<evidence type="ECO:0000313" key="1">
    <source>
        <dbReference type="EMBL" id="RMO79793.1"/>
    </source>
</evidence>